<name>A0A2K3KM93_TRIPR</name>
<sequence length="44" mass="4391">ESPPEEDVCGMADEIGASSRRVCNDGGRKVLLAAAATAAADKTG</sequence>
<gene>
    <name evidence="1" type="ORF">L195_g063511</name>
</gene>
<feature type="non-terminal residue" evidence="1">
    <location>
        <position position="1"/>
    </location>
</feature>
<accession>A0A2K3KM93</accession>
<dbReference type="Proteomes" id="UP000236291">
    <property type="component" value="Unassembled WGS sequence"/>
</dbReference>
<protein>
    <submittedName>
        <fullName evidence="1">Uncharacterized protein</fullName>
    </submittedName>
</protein>
<proteinExistence type="predicted"/>
<dbReference type="AlphaFoldDB" id="A0A2K3KM93"/>
<dbReference type="EMBL" id="ASHM01209190">
    <property type="protein sequence ID" value="PNX67424.1"/>
    <property type="molecule type" value="Genomic_DNA"/>
</dbReference>
<reference evidence="1 2" key="2">
    <citation type="journal article" date="2017" name="Front. Plant Sci.">
        <title>Gene Classification and Mining of Molecular Markers Useful in Red Clover (Trifolium pratense) Breeding.</title>
        <authorList>
            <person name="Istvanek J."/>
            <person name="Dluhosova J."/>
            <person name="Dluhos P."/>
            <person name="Patkova L."/>
            <person name="Nedelnik J."/>
            <person name="Repkova J."/>
        </authorList>
    </citation>
    <scope>NUCLEOTIDE SEQUENCE [LARGE SCALE GENOMIC DNA]</scope>
    <source>
        <strain evidence="2">cv. Tatra</strain>
        <tissue evidence="1">Young leaves</tissue>
    </source>
</reference>
<evidence type="ECO:0000313" key="2">
    <source>
        <dbReference type="Proteomes" id="UP000236291"/>
    </source>
</evidence>
<organism evidence="1 2">
    <name type="scientific">Trifolium pratense</name>
    <name type="common">Red clover</name>
    <dbReference type="NCBI Taxonomy" id="57577"/>
    <lineage>
        <taxon>Eukaryota</taxon>
        <taxon>Viridiplantae</taxon>
        <taxon>Streptophyta</taxon>
        <taxon>Embryophyta</taxon>
        <taxon>Tracheophyta</taxon>
        <taxon>Spermatophyta</taxon>
        <taxon>Magnoliopsida</taxon>
        <taxon>eudicotyledons</taxon>
        <taxon>Gunneridae</taxon>
        <taxon>Pentapetalae</taxon>
        <taxon>rosids</taxon>
        <taxon>fabids</taxon>
        <taxon>Fabales</taxon>
        <taxon>Fabaceae</taxon>
        <taxon>Papilionoideae</taxon>
        <taxon>50 kb inversion clade</taxon>
        <taxon>NPAAA clade</taxon>
        <taxon>Hologalegina</taxon>
        <taxon>IRL clade</taxon>
        <taxon>Trifolieae</taxon>
        <taxon>Trifolium</taxon>
    </lineage>
</organism>
<evidence type="ECO:0000313" key="1">
    <source>
        <dbReference type="EMBL" id="PNX67424.1"/>
    </source>
</evidence>
<reference evidence="1 2" key="1">
    <citation type="journal article" date="2014" name="Am. J. Bot.">
        <title>Genome assembly and annotation for red clover (Trifolium pratense; Fabaceae).</title>
        <authorList>
            <person name="Istvanek J."/>
            <person name="Jaros M."/>
            <person name="Krenek A."/>
            <person name="Repkova J."/>
        </authorList>
    </citation>
    <scope>NUCLEOTIDE SEQUENCE [LARGE SCALE GENOMIC DNA]</scope>
    <source>
        <strain evidence="2">cv. Tatra</strain>
        <tissue evidence="1">Young leaves</tissue>
    </source>
</reference>
<comment type="caution">
    <text evidence="1">The sequence shown here is derived from an EMBL/GenBank/DDBJ whole genome shotgun (WGS) entry which is preliminary data.</text>
</comment>